<evidence type="ECO:0000313" key="3">
    <source>
        <dbReference type="Proteomes" id="UP000255469"/>
    </source>
</evidence>
<proteinExistence type="predicted"/>
<name>A0A379E2M2_9BACT</name>
<dbReference type="AlphaFoldDB" id="A0A379E2M2"/>
<evidence type="ECO:0000313" key="2">
    <source>
        <dbReference type="EMBL" id="SUB86946.1"/>
    </source>
</evidence>
<feature type="region of interest" description="Disordered" evidence="1">
    <location>
        <begin position="34"/>
        <end position="55"/>
    </location>
</feature>
<accession>A0A379E2M2</accession>
<sequence length="83" mass="9645">MSVDRCLKSFSYICNRGSRGLPLPYHSLSKAAPAAGSCSMEDKSMRRKPKMHNEHEFDIDNIYQEDDRQLEILEEYTFEGLTR</sequence>
<evidence type="ECO:0000256" key="1">
    <source>
        <dbReference type="SAM" id="MobiDB-lite"/>
    </source>
</evidence>
<dbReference type="EMBL" id="UGTM01000001">
    <property type="protein sequence ID" value="SUB86946.1"/>
    <property type="molecule type" value="Genomic_DNA"/>
</dbReference>
<protein>
    <submittedName>
        <fullName evidence="2">Uncharacterized protein</fullName>
    </submittedName>
</protein>
<reference evidence="2 3" key="1">
    <citation type="submission" date="2018-06" db="EMBL/GenBank/DDBJ databases">
        <authorList>
            <consortium name="Pathogen Informatics"/>
            <person name="Doyle S."/>
        </authorList>
    </citation>
    <scope>NUCLEOTIDE SEQUENCE [LARGE SCALE GENOMIC DNA]</scope>
    <source>
        <strain evidence="2 3">NCTC13067</strain>
    </source>
</reference>
<organism evidence="2 3">
    <name type="scientific">Prevotella denticola</name>
    <dbReference type="NCBI Taxonomy" id="28129"/>
    <lineage>
        <taxon>Bacteria</taxon>
        <taxon>Pseudomonadati</taxon>
        <taxon>Bacteroidota</taxon>
        <taxon>Bacteroidia</taxon>
        <taxon>Bacteroidales</taxon>
        <taxon>Prevotellaceae</taxon>
        <taxon>Prevotella</taxon>
    </lineage>
</organism>
<dbReference type="Proteomes" id="UP000255469">
    <property type="component" value="Unassembled WGS sequence"/>
</dbReference>
<gene>
    <name evidence="2" type="ORF">NCTC13067_00601</name>
</gene>